<gene>
    <name evidence="1" type="ORF">FOXB_15479</name>
</gene>
<dbReference type="CDD" id="cd09272">
    <property type="entry name" value="RNase_HI_RT_Ty1"/>
    <property type="match status" value="1"/>
</dbReference>
<reference evidence="1" key="1">
    <citation type="journal article" date="2012" name="Mol. Plant Microbe Interact.">
        <title>A highly conserved effector in Fusarium oxysporum is required for full virulence on Arabidopsis.</title>
        <authorList>
            <person name="Thatcher L.F."/>
            <person name="Gardiner D.M."/>
            <person name="Kazan K."/>
            <person name="Manners J."/>
        </authorList>
    </citation>
    <scope>NUCLEOTIDE SEQUENCE [LARGE SCALE GENOMIC DNA]</scope>
    <source>
        <strain evidence="1">Fo5176</strain>
    </source>
</reference>
<dbReference type="STRING" id="660025.F9G9Z8"/>
<accession>F9G9Z8</accession>
<organism evidence="1">
    <name type="scientific">Fusarium oxysporum (strain Fo5176)</name>
    <name type="common">Fusarium vascular wilt</name>
    <dbReference type="NCBI Taxonomy" id="660025"/>
    <lineage>
        <taxon>Eukaryota</taxon>
        <taxon>Fungi</taxon>
        <taxon>Dikarya</taxon>
        <taxon>Ascomycota</taxon>
        <taxon>Pezizomycotina</taxon>
        <taxon>Sordariomycetes</taxon>
        <taxon>Hypocreomycetidae</taxon>
        <taxon>Hypocreales</taxon>
        <taxon>Nectriaceae</taxon>
        <taxon>Fusarium</taxon>
        <taxon>Fusarium oxysporum species complex</taxon>
    </lineage>
</organism>
<sequence length="242" mass="27044">MLYSYVTISLATYLTALLPHQASRVPYQPIRAPSASRRSTHQRKRSYLLTRIDEINRSLAAQVSSNQSSDLQIPSDAAFADDPLTRKSSQGPILFLFGGLVSWKAGKQDTVTTSSTEAELLAFSHIAKQAIVTKRLFDQLDLQLDQLPIIEYGNEQTIRLILLDAPRIKTAIKHIDVHNCWARQAYQGGSSEVQFTPTAQMVADGLIKALSARKFQTFNRQLGLTDIRSLIELQDKSDLEDN</sequence>
<protein>
    <submittedName>
        <fullName evidence="1">Uncharacterized protein</fullName>
    </submittedName>
</protein>
<dbReference type="EMBL" id="AFQF01003894">
    <property type="protein sequence ID" value="EGU74010.1"/>
    <property type="molecule type" value="Genomic_DNA"/>
</dbReference>
<dbReference type="AlphaFoldDB" id="F9G9Z8"/>
<evidence type="ECO:0000313" key="1">
    <source>
        <dbReference type="EMBL" id="EGU74010.1"/>
    </source>
</evidence>
<dbReference type="PANTHER" id="PTHR11439">
    <property type="entry name" value="GAG-POL-RELATED RETROTRANSPOSON"/>
    <property type="match status" value="1"/>
</dbReference>
<name>F9G9Z8_FUSOF</name>
<comment type="caution">
    <text evidence="1">The sequence shown here is derived from an EMBL/GenBank/DDBJ whole genome shotgun (WGS) entry which is preliminary data.</text>
</comment>
<proteinExistence type="predicted"/>